<dbReference type="EMBL" id="JAGEPF010000034">
    <property type="protein sequence ID" value="MBO2464324.1"/>
    <property type="molecule type" value="Genomic_DNA"/>
</dbReference>
<reference evidence="2 3" key="1">
    <citation type="submission" date="2021-03" db="EMBL/GenBank/DDBJ databases">
        <title>Actinomadura violae sp. nov., isolated from lichen in Thailand.</title>
        <authorList>
            <person name="Kanchanasin P."/>
            <person name="Saeng-In P."/>
            <person name="Phongsopitanun W."/>
            <person name="Yuki M."/>
            <person name="Kudo T."/>
            <person name="Ohkuma M."/>
            <person name="Tanasupawat S."/>
        </authorList>
    </citation>
    <scope>NUCLEOTIDE SEQUENCE [LARGE SCALE GENOMIC DNA]</scope>
    <source>
        <strain evidence="2 3">LCR2-06</strain>
    </source>
</reference>
<feature type="region of interest" description="Disordered" evidence="1">
    <location>
        <begin position="1"/>
        <end position="25"/>
    </location>
</feature>
<sequence length="490" mass="52182">MSSDGSNDISTSSRASLDQSAEEVAHTAAWSASRSMVQYGVAVPDETSARSVAEALVERGHRWVTVVPLDRLRRLPKAEHLIRREREFSGPELAGWWHAGSLVDEQAPAGAPLTYTVAETLDEMSRQEPDSYAEGIQQEHERAAVEALARRHGGFAGSGWTSLRAGTLRDPASQRPAPELFDLGGLVGELDQEQAHAVRRSVTAGFPPGPERLPGTERLECDGGEREYPPLLECVRSVAGRLLENRRDPLAGSAAASRKPWDAALTGGVVAAWSAAEDDDFDDDGDVGFWLEESVLRQGICFPHTAEGVPLLAGLAVHDDVHPAHRAEAVACLFAAATAGRRTAAAEADRRFALGLSMDESDGERAARLATEATAPGLLSRWDREGEAMRFALAALTAACPAAAASTGAIEGVRGLAARWTGRPRADTLQLLLALAEDETSEISAALNGYLQRAHRRPGEVPSPHAPARGAALELLNGQVRKEVMGLGPL</sequence>
<proteinExistence type="predicted"/>
<evidence type="ECO:0000256" key="1">
    <source>
        <dbReference type="SAM" id="MobiDB-lite"/>
    </source>
</evidence>
<protein>
    <submittedName>
        <fullName evidence="2">Uncharacterized protein</fullName>
    </submittedName>
</protein>
<dbReference type="Proteomes" id="UP000680206">
    <property type="component" value="Unassembled WGS sequence"/>
</dbReference>
<evidence type="ECO:0000313" key="2">
    <source>
        <dbReference type="EMBL" id="MBO2464324.1"/>
    </source>
</evidence>
<evidence type="ECO:0000313" key="3">
    <source>
        <dbReference type="Proteomes" id="UP000680206"/>
    </source>
</evidence>
<keyword evidence="3" id="KW-1185">Reference proteome</keyword>
<gene>
    <name evidence="2" type="ORF">J4709_42815</name>
</gene>
<dbReference type="RefSeq" id="WP_208250795.1">
    <property type="nucleotide sequence ID" value="NZ_JAGEPF010000034.1"/>
</dbReference>
<accession>A0ABS3S5P7</accession>
<name>A0ABS3S5P7_9ACTN</name>
<comment type="caution">
    <text evidence="2">The sequence shown here is derived from an EMBL/GenBank/DDBJ whole genome shotgun (WGS) entry which is preliminary data.</text>
</comment>
<feature type="compositionally biased region" description="Low complexity" evidence="1">
    <location>
        <begin position="1"/>
        <end position="13"/>
    </location>
</feature>
<organism evidence="2 3">
    <name type="scientific">Actinomadura violacea</name>
    <dbReference type="NCBI Taxonomy" id="2819934"/>
    <lineage>
        <taxon>Bacteria</taxon>
        <taxon>Bacillati</taxon>
        <taxon>Actinomycetota</taxon>
        <taxon>Actinomycetes</taxon>
        <taxon>Streptosporangiales</taxon>
        <taxon>Thermomonosporaceae</taxon>
        <taxon>Actinomadura</taxon>
    </lineage>
</organism>